<sequence length="67" mass="7798">MAIFSSHVVDFHGSEEEKLAYKVLHRLPNDYVFLLLPLVGDNGNRISLIFLFMRSRTPYTVHVLCYN</sequence>
<gene>
    <name evidence="1" type="ORF">HMPREF9453_01673</name>
</gene>
<organism evidence="1 2">
    <name type="scientific">Dialister succinatiphilus YIT 11850</name>
    <dbReference type="NCBI Taxonomy" id="742743"/>
    <lineage>
        <taxon>Bacteria</taxon>
        <taxon>Bacillati</taxon>
        <taxon>Bacillota</taxon>
        <taxon>Negativicutes</taxon>
        <taxon>Veillonellales</taxon>
        <taxon>Veillonellaceae</taxon>
        <taxon>Dialister</taxon>
    </lineage>
</organism>
<dbReference type="Proteomes" id="UP000003277">
    <property type="component" value="Unassembled WGS sequence"/>
</dbReference>
<evidence type="ECO:0000313" key="2">
    <source>
        <dbReference type="Proteomes" id="UP000003277"/>
    </source>
</evidence>
<evidence type="ECO:0000313" key="1">
    <source>
        <dbReference type="EMBL" id="EHO62383.1"/>
    </source>
</evidence>
<dbReference type="PATRIC" id="fig|742743.3.peg.1699"/>
<dbReference type="EMBL" id="ADLT01000053">
    <property type="protein sequence ID" value="EHO62383.1"/>
    <property type="molecule type" value="Genomic_DNA"/>
</dbReference>
<dbReference type="STRING" id="742743.HMPREF9453_01673"/>
<name>H1D235_9FIRM</name>
<dbReference type="RefSeq" id="WP_008860167.1">
    <property type="nucleotide sequence ID" value="NZ_JH591188.1"/>
</dbReference>
<protein>
    <submittedName>
        <fullName evidence="1">Uncharacterized protein</fullName>
    </submittedName>
</protein>
<accession>H1D235</accession>
<keyword evidence="2" id="KW-1185">Reference proteome</keyword>
<proteinExistence type="predicted"/>
<comment type="caution">
    <text evidence="1">The sequence shown here is derived from an EMBL/GenBank/DDBJ whole genome shotgun (WGS) entry which is preliminary data.</text>
</comment>
<dbReference type="HOGENOM" id="CLU_2805550_0_0_9"/>
<reference evidence="1 2" key="1">
    <citation type="submission" date="2011-11" db="EMBL/GenBank/DDBJ databases">
        <title>The Genome Sequence of Dialister succinatiphilus YIT 11850.</title>
        <authorList>
            <consortium name="The Broad Institute Genome Sequencing Platform"/>
            <person name="Earl A."/>
            <person name="Ward D."/>
            <person name="Feldgarden M."/>
            <person name="Gevers D."/>
            <person name="Morotomi M."/>
            <person name="Young S.K."/>
            <person name="Zeng Q."/>
            <person name="Gargeya S."/>
            <person name="Fitzgerald M."/>
            <person name="Haas B."/>
            <person name="Abouelleil A."/>
            <person name="Alvarado L."/>
            <person name="Arachchi H.M."/>
            <person name="Berlin A."/>
            <person name="Brown A."/>
            <person name="Chapman S.B."/>
            <person name="Dunbar C."/>
            <person name="Gearin G."/>
            <person name="Goldberg J."/>
            <person name="Griggs A."/>
            <person name="Gujja S."/>
            <person name="Heiman D."/>
            <person name="Howarth C."/>
            <person name="Lui A."/>
            <person name="MacDonald P.J.P."/>
            <person name="Montmayeur A."/>
            <person name="Murphy C."/>
            <person name="Neiman D."/>
            <person name="Pearson M."/>
            <person name="Priest M."/>
            <person name="Roberts A."/>
            <person name="Saif S."/>
            <person name="Shea T."/>
            <person name="Sisk P."/>
            <person name="Stolte C."/>
            <person name="Sykes S."/>
            <person name="Wortman J."/>
            <person name="Nusbaum C."/>
            <person name="Birren B."/>
        </authorList>
    </citation>
    <scope>NUCLEOTIDE SEQUENCE [LARGE SCALE GENOMIC DNA]</scope>
    <source>
        <strain evidence="1 2">YIT 11850</strain>
    </source>
</reference>
<dbReference type="AlphaFoldDB" id="H1D235"/>